<evidence type="ECO:0000313" key="1">
    <source>
        <dbReference type="EMBL" id="MBP1889783.1"/>
    </source>
</evidence>
<organism evidence="1 2">
    <name type="scientific">Clostridium moniliforme</name>
    <dbReference type="NCBI Taxonomy" id="39489"/>
    <lineage>
        <taxon>Bacteria</taxon>
        <taxon>Bacillati</taxon>
        <taxon>Bacillota</taxon>
        <taxon>Clostridia</taxon>
        <taxon>Eubacteriales</taxon>
        <taxon>Clostridiaceae</taxon>
        <taxon>Clostridium</taxon>
    </lineage>
</organism>
<protein>
    <submittedName>
        <fullName evidence="1">DNA invertase Pin-like site-specific DNA recombinase</fullName>
    </submittedName>
</protein>
<proteinExistence type="predicted"/>
<reference evidence="1 2" key="1">
    <citation type="submission" date="2021-03" db="EMBL/GenBank/DDBJ databases">
        <title>Genomic Encyclopedia of Type Strains, Phase IV (KMG-IV): sequencing the most valuable type-strain genomes for metagenomic binning, comparative biology and taxonomic classification.</title>
        <authorList>
            <person name="Goeker M."/>
        </authorList>
    </citation>
    <scope>NUCLEOTIDE SEQUENCE [LARGE SCALE GENOMIC DNA]</scope>
    <source>
        <strain evidence="1 2">DSM 3984</strain>
    </source>
</reference>
<keyword evidence="2" id="KW-1185">Reference proteome</keyword>
<sequence length="195" mass="23280">MLRGNINQIIEDYENRKIKVPNILKKYSITKRELDRIRKDYNLNSRKKRLTDEEIEEMLKLYKEGLDTNLIVKKFKTTITTLHKYRRLHNIPKREKIIKELDKKIVNKIQKYYRIGLENKDIAKLVAKDKNRKSFIVLMYQSKIIKPMRRKPVPKEIKERILQELAFGRISNKDIATKYNVSAALVSRLAHGECI</sequence>
<accession>A0ABS4F0L0</accession>
<dbReference type="Gene3D" id="1.10.10.60">
    <property type="entry name" value="Homeodomain-like"/>
    <property type="match status" value="1"/>
</dbReference>
<dbReference type="Proteomes" id="UP000783390">
    <property type="component" value="Unassembled WGS sequence"/>
</dbReference>
<evidence type="ECO:0000313" key="2">
    <source>
        <dbReference type="Proteomes" id="UP000783390"/>
    </source>
</evidence>
<comment type="caution">
    <text evidence="1">The sequence shown here is derived from an EMBL/GenBank/DDBJ whole genome shotgun (WGS) entry which is preliminary data.</text>
</comment>
<dbReference type="EMBL" id="JAGGJZ010000003">
    <property type="protein sequence ID" value="MBP1889783.1"/>
    <property type="molecule type" value="Genomic_DNA"/>
</dbReference>
<name>A0ABS4F0L0_9CLOT</name>
<gene>
    <name evidence="1" type="ORF">J2Z53_001366</name>
</gene>